<dbReference type="PROSITE" id="PS51145">
    <property type="entry name" value="ZU5"/>
    <property type="match status" value="1"/>
</dbReference>
<dbReference type="PROSITE" id="PS50835">
    <property type="entry name" value="IG_LIKE"/>
    <property type="match status" value="1"/>
</dbReference>
<gene>
    <name evidence="17" type="primary">unc5a</name>
</gene>
<dbReference type="GO" id="GO:0005886">
    <property type="term" value="C:plasma membrane"/>
    <property type="evidence" value="ECO:0007669"/>
    <property type="project" value="UniProtKB-SubCell"/>
</dbReference>
<comment type="function">
    <text evidence="13">Receptor for netrin required for axon guidance. Mediates axon repulsion of neuronal growth cones in the developing nervous system upon ligand binding.</text>
</comment>
<evidence type="ECO:0000256" key="12">
    <source>
        <dbReference type="ARBA" id="ARBA00023319"/>
    </source>
</evidence>
<dbReference type="FunFam" id="2.60.220.30:FF:000003">
    <property type="entry name" value="Unc-5 netrin receptor C"/>
    <property type="match status" value="1"/>
</dbReference>
<dbReference type="SMART" id="SM00409">
    <property type="entry name" value="IG"/>
    <property type="match status" value="1"/>
</dbReference>
<dbReference type="InterPro" id="IPR011029">
    <property type="entry name" value="DEATH-like_dom_sf"/>
</dbReference>
<dbReference type="CTD" id="90249"/>
<dbReference type="RefSeq" id="XP_051275073.1">
    <property type="nucleotide sequence ID" value="XM_051419113.1"/>
</dbReference>
<feature type="region of interest" description="Disordered" evidence="14">
    <location>
        <begin position="359"/>
        <end position="382"/>
    </location>
</feature>
<dbReference type="Pfam" id="PF07679">
    <property type="entry name" value="I-set"/>
    <property type="match status" value="1"/>
</dbReference>
<keyword evidence="3 13" id="KW-0217">Developmental protein</keyword>
<dbReference type="SMART" id="SM00005">
    <property type="entry name" value="DEATH"/>
    <property type="match status" value="1"/>
</dbReference>
<organism evidence="17 18">
    <name type="scientific">Dicentrarchus labrax</name>
    <name type="common">European seabass</name>
    <name type="synonym">Morone labrax</name>
    <dbReference type="NCBI Taxonomy" id="13489"/>
    <lineage>
        <taxon>Eukaryota</taxon>
        <taxon>Metazoa</taxon>
        <taxon>Chordata</taxon>
        <taxon>Craniata</taxon>
        <taxon>Vertebrata</taxon>
        <taxon>Euteleostomi</taxon>
        <taxon>Actinopterygii</taxon>
        <taxon>Neopterygii</taxon>
        <taxon>Teleostei</taxon>
        <taxon>Neoteleostei</taxon>
        <taxon>Acanthomorphata</taxon>
        <taxon>Eupercaria</taxon>
        <taxon>Moronidae</taxon>
        <taxon>Dicentrarchus</taxon>
    </lineage>
</organism>
<dbReference type="InterPro" id="IPR003599">
    <property type="entry name" value="Ig_sub"/>
</dbReference>
<keyword evidence="10 13" id="KW-0675">Receptor</keyword>
<keyword evidence="4" id="KW-1003">Cell membrane</keyword>
<evidence type="ECO:0000256" key="5">
    <source>
        <dbReference type="ARBA" id="ARBA00022692"/>
    </source>
</evidence>
<sequence length="860" mass="96075">MPLLLGPFVRCRFSATLLVLWLVFAGFTCTGSEHAATATLPAAFSDLLPHFLVEPEDEYIVKNKPVTLTCRSTPATQIYFKCNGEWVHQDDHLIERTVDPATALPVMQVTIDITRQQVEKIFGLDEYWCQCVAWSTTGTQKSQKAYIRIAYLRKNFEEEPQGKEVALDQEVLLRCHPPEGVPQAEVEWQRNEDVVNPVSDPNFFITADHNLVIKKARLADTGNYTCVAKNIVARRKSTSATVLVYVDGGWSEWSKWSACGADCSMWRSRECTQPSPGTGGKECQGLDLQSLNCTSEQCPQTVSGAEDVALYVGMVAVALCLTLLLIVVVLVYRRKKEGLDADVADSSILTTGFQPMGIKPSKPGVWAPRPRRPPPHSKNSHLLTIQPDLTTTTTSYQGTLRSRHDATGKFSMTNGPLLDPLPNGSHTLHNGKLNSDPAEFVSRLSTQSYFKTLPRDVANTSYGTFNFLGGRLTIPNTGISLLIPPEAIPRGKIYEIYLTVQRKEDLRLPLAGCQTLLSPVVSCGPPGVVLSRPVILSMDHCSDACLDNWAVRLKKQNYEGAWEDVLLMGEELVSEPYYCQLEAETCRLFTEQLGTLALVGESLHMGAAKRLRLVLFSDAYCSTLEYNIRVYCMDDTQDVFKEVMQMERQLGGRLIDEPHVLLFKDSYHNLRLSIHDMPQAHWRSKLLAGYQEIPFYHIWNGSQRYLHCTFTLERLSLSTCELTCQLCVWQVEGEGQSFSLDFNIAKDTRAVDSEFLLMDSNATALAGPSAFQIPYLIRQKICSSLDAPCPNGSDWRMLAQRLKLERHMSFFASKASPTSVILDLWEAQHFHSGNINQLATVMADIGKQEAMIFLVSDGEC</sequence>
<dbReference type="InterPro" id="IPR037936">
    <property type="entry name" value="UNC5A-D"/>
</dbReference>
<evidence type="ECO:0000313" key="18">
    <source>
        <dbReference type="Proteomes" id="UP000694389"/>
    </source>
</evidence>
<dbReference type="Pfam" id="PF00791">
    <property type="entry name" value="ZU5"/>
    <property type="match status" value="1"/>
</dbReference>
<evidence type="ECO:0000256" key="4">
    <source>
        <dbReference type="ARBA" id="ARBA00022475"/>
    </source>
</evidence>
<keyword evidence="9" id="KW-1015">Disulfide bond</keyword>
<evidence type="ECO:0000256" key="11">
    <source>
        <dbReference type="ARBA" id="ARBA00023180"/>
    </source>
</evidence>
<dbReference type="Pfam" id="PF00531">
    <property type="entry name" value="Death"/>
    <property type="match status" value="1"/>
</dbReference>
<proteinExistence type="inferred from homology"/>
<evidence type="ECO:0000313" key="17">
    <source>
        <dbReference type="Ensembl" id="ENSDLAP00005038381.2"/>
    </source>
</evidence>
<feature type="chain" id="PRO_5035965407" description="Netrin receptor UNC5" evidence="13">
    <location>
        <begin position="26"/>
        <end position="860"/>
    </location>
</feature>
<protein>
    <recommendedName>
        <fullName evidence="13">Netrin receptor UNC5</fullName>
    </recommendedName>
</protein>
<keyword evidence="5 13" id="KW-0812">Transmembrane</keyword>
<dbReference type="InterPro" id="IPR036179">
    <property type="entry name" value="Ig-like_dom_sf"/>
</dbReference>
<dbReference type="Gene3D" id="2.60.40.10">
    <property type="entry name" value="Immunoglobulins"/>
    <property type="match status" value="2"/>
</dbReference>
<dbReference type="InterPro" id="IPR007110">
    <property type="entry name" value="Ig-like_dom"/>
</dbReference>
<dbReference type="FunFam" id="2.60.40.10:FF:000039">
    <property type="entry name" value="Unc-5 netrin receptor C"/>
    <property type="match status" value="1"/>
</dbReference>
<dbReference type="FunFam" id="2.20.100.10:FF:000002">
    <property type="entry name" value="Unc-5 netrin receptor C"/>
    <property type="match status" value="1"/>
</dbReference>
<dbReference type="SUPFAM" id="SSF48726">
    <property type="entry name" value="Immunoglobulin"/>
    <property type="match status" value="2"/>
</dbReference>
<evidence type="ECO:0000256" key="2">
    <source>
        <dbReference type="ARBA" id="ARBA00009844"/>
    </source>
</evidence>
<evidence type="ECO:0000256" key="7">
    <source>
        <dbReference type="ARBA" id="ARBA00022989"/>
    </source>
</evidence>
<feature type="transmembrane region" description="Helical" evidence="13">
    <location>
        <begin position="308"/>
        <end position="332"/>
    </location>
</feature>
<dbReference type="FunFam" id="2.60.40.10:FF:000037">
    <property type="entry name" value="Unc-5 netrin receptor C"/>
    <property type="match status" value="1"/>
</dbReference>
<dbReference type="InterPro" id="IPR013783">
    <property type="entry name" value="Ig-like_fold"/>
</dbReference>
<feature type="domain" description="ZU5" evidence="16">
    <location>
        <begin position="459"/>
        <end position="602"/>
    </location>
</feature>
<dbReference type="PANTHER" id="PTHR12582:SF4">
    <property type="entry name" value="NETRIN RECEPTOR UNC5A"/>
    <property type="match status" value="1"/>
</dbReference>
<keyword evidence="11" id="KW-0325">Glycoprotein</keyword>
<dbReference type="AlphaFoldDB" id="A0A8C4H7W1"/>
<feature type="signal peptide" evidence="13">
    <location>
        <begin position="1"/>
        <end position="25"/>
    </location>
</feature>
<keyword evidence="7 13" id="KW-1133">Transmembrane helix</keyword>
<dbReference type="Gene3D" id="2.20.100.10">
    <property type="entry name" value="Thrombospondin type-1 (TSP1) repeat"/>
    <property type="match status" value="1"/>
</dbReference>
<dbReference type="FunFam" id="1.10.533.10:FF:000001">
    <property type="entry name" value="Unc-5 netrin receptor B"/>
    <property type="match status" value="1"/>
</dbReference>
<evidence type="ECO:0000256" key="14">
    <source>
        <dbReference type="SAM" id="MobiDB-lite"/>
    </source>
</evidence>
<dbReference type="SUPFAM" id="SSF47986">
    <property type="entry name" value="DEATH domain"/>
    <property type="match status" value="1"/>
</dbReference>
<dbReference type="Gene3D" id="1.10.533.10">
    <property type="entry name" value="Death Domain, Fas"/>
    <property type="match status" value="1"/>
</dbReference>
<dbReference type="PANTHER" id="PTHR12582">
    <property type="entry name" value="NETRIN RECEPTOR UNC5"/>
    <property type="match status" value="1"/>
</dbReference>
<keyword evidence="18" id="KW-1185">Reference proteome</keyword>
<dbReference type="SMART" id="SM00218">
    <property type="entry name" value="ZU5"/>
    <property type="match status" value="1"/>
</dbReference>
<dbReference type="Pfam" id="PF25609">
    <property type="entry name" value="Unc5_NetrinR_N"/>
    <property type="match status" value="1"/>
</dbReference>
<keyword evidence="12 13" id="KW-0393">Immunoglobulin domain</keyword>
<dbReference type="InterPro" id="IPR013098">
    <property type="entry name" value="Ig_I-set"/>
</dbReference>
<evidence type="ECO:0000259" key="15">
    <source>
        <dbReference type="PROSITE" id="PS50835"/>
    </source>
</evidence>
<feature type="compositionally biased region" description="Basic residues" evidence="14">
    <location>
        <begin position="369"/>
        <end position="379"/>
    </location>
</feature>
<dbReference type="InterPro" id="IPR033772">
    <property type="entry name" value="UPA"/>
</dbReference>
<dbReference type="SUPFAM" id="SSF82895">
    <property type="entry name" value="TSP-1 type 1 repeat"/>
    <property type="match status" value="1"/>
</dbReference>
<keyword evidence="8 13" id="KW-0472">Membrane</keyword>
<dbReference type="SMART" id="SM00209">
    <property type="entry name" value="TSP1"/>
    <property type="match status" value="1"/>
</dbReference>
<dbReference type="InterPro" id="IPR036383">
    <property type="entry name" value="TSP1_rpt_sf"/>
</dbReference>
<evidence type="ECO:0000256" key="13">
    <source>
        <dbReference type="RuleBase" id="RU367033"/>
    </source>
</evidence>
<dbReference type="GO" id="GO:0033564">
    <property type="term" value="P:anterior/posterior axon guidance"/>
    <property type="evidence" value="ECO:0007669"/>
    <property type="project" value="TreeGrafter"/>
</dbReference>
<accession>A0A8C4H7W1</accession>
<dbReference type="InterPro" id="IPR003598">
    <property type="entry name" value="Ig_sub2"/>
</dbReference>
<dbReference type="GeneTree" id="ENSGT00950000182815"/>
<dbReference type="InterPro" id="IPR000884">
    <property type="entry name" value="TSP1_rpt"/>
</dbReference>
<evidence type="ECO:0000256" key="6">
    <source>
        <dbReference type="ARBA" id="ARBA00022729"/>
    </source>
</evidence>
<dbReference type="InterPro" id="IPR000906">
    <property type="entry name" value="ZU5_dom"/>
</dbReference>
<evidence type="ECO:0000256" key="1">
    <source>
        <dbReference type="ARBA" id="ARBA00004251"/>
    </source>
</evidence>
<evidence type="ECO:0000259" key="16">
    <source>
        <dbReference type="PROSITE" id="PS51145"/>
    </source>
</evidence>
<evidence type="ECO:0000256" key="8">
    <source>
        <dbReference type="ARBA" id="ARBA00023136"/>
    </source>
</evidence>
<dbReference type="InterPro" id="IPR057755">
    <property type="entry name" value="UNC5A-D-like_N"/>
</dbReference>
<comment type="subcellular location">
    <subcellularLocation>
        <location evidence="1 13">Cell membrane</location>
        <topology evidence="1 13">Single-pass type I membrane protein</topology>
    </subcellularLocation>
</comment>
<dbReference type="SMART" id="SM00408">
    <property type="entry name" value="IGc2"/>
    <property type="match status" value="1"/>
</dbReference>
<evidence type="ECO:0000256" key="10">
    <source>
        <dbReference type="ARBA" id="ARBA00023170"/>
    </source>
</evidence>
<reference evidence="17" key="2">
    <citation type="submission" date="2025-09" db="UniProtKB">
        <authorList>
            <consortium name="Ensembl"/>
        </authorList>
    </citation>
    <scope>IDENTIFICATION</scope>
</reference>
<name>A0A8C4H7W1_DICLA</name>
<dbReference type="Gene3D" id="2.60.220.30">
    <property type="match status" value="1"/>
</dbReference>
<dbReference type="Pfam" id="PF17217">
    <property type="entry name" value="UPA"/>
    <property type="match status" value="1"/>
</dbReference>
<keyword evidence="6 13" id="KW-0732">Signal</keyword>
<dbReference type="InterPro" id="IPR000488">
    <property type="entry name" value="Death_dom"/>
</dbReference>
<dbReference type="GO" id="GO:0005042">
    <property type="term" value="F:netrin receptor activity"/>
    <property type="evidence" value="ECO:0007669"/>
    <property type="project" value="UniProtKB-UniRule"/>
</dbReference>
<feature type="domain" description="Ig-like" evidence="15">
    <location>
        <begin position="161"/>
        <end position="243"/>
    </location>
</feature>
<evidence type="ECO:0000256" key="3">
    <source>
        <dbReference type="ARBA" id="ARBA00022473"/>
    </source>
</evidence>
<evidence type="ECO:0000256" key="9">
    <source>
        <dbReference type="ARBA" id="ARBA00023157"/>
    </source>
</evidence>
<dbReference type="Ensembl" id="ENSDLAT00005040990.2">
    <property type="protein sequence ID" value="ENSDLAP00005038381.2"/>
    <property type="gene ID" value="ENSDLAG00005016486.2"/>
</dbReference>
<dbReference type="Proteomes" id="UP000694389">
    <property type="component" value="Unassembled WGS sequence"/>
</dbReference>
<dbReference type="GeneID" id="127374123"/>
<reference evidence="17" key="1">
    <citation type="submission" date="2025-08" db="UniProtKB">
        <authorList>
            <consortium name="Ensembl"/>
        </authorList>
    </citation>
    <scope>IDENTIFICATION</scope>
</reference>
<comment type="similarity">
    <text evidence="2 13">Belongs to the unc-5 family.</text>
</comment>
<dbReference type="PROSITE" id="PS50092">
    <property type="entry name" value="TSP1"/>
    <property type="match status" value="1"/>
</dbReference>